<dbReference type="InterPro" id="IPR029044">
    <property type="entry name" value="Nucleotide-diphossugar_trans"/>
</dbReference>
<reference evidence="1 2" key="1">
    <citation type="journal article" date="2014" name="Genome Announc.">
        <title>Draft genome sequences of eight enterohepatic helicobacter species isolated from both laboratory and wild rodents.</title>
        <authorList>
            <person name="Sheh A."/>
            <person name="Shen Z."/>
            <person name="Fox J.G."/>
        </authorList>
    </citation>
    <scope>NUCLEOTIDE SEQUENCE [LARGE SCALE GENOMIC DNA]</scope>
    <source>
        <strain evidence="1 2">ATCC 700114</strain>
    </source>
</reference>
<dbReference type="RefSeq" id="WP_034345429.1">
    <property type="nucleotide sequence ID" value="NZ_FZNG01000054.1"/>
</dbReference>
<dbReference type="Pfam" id="PF02348">
    <property type="entry name" value="CTP_transf_3"/>
    <property type="match status" value="1"/>
</dbReference>
<evidence type="ECO:0000313" key="1">
    <source>
        <dbReference type="EMBL" id="TLD82772.1"/>
    </source>
</evidence>
<proteinExistence type="predicted"/>
<keyword evidence="1" id="KW-0548">Nucleotidyltransferase</keyword>
<evidence type="ECO:0000313" key="2">
    <source>
        <dbReference type="Proteomes" id="UP000029878"/>
    </source>
</evidence>
<dbReference type="Gene3D" id="3.90.550.10">
    <property type="entry name" value="Spore Coat Polysaccharide Biosynthesis Protein SpsA, Chain A"/>
    <property type="match status" value="1"/>
</dbReference>
<protein>
    <submittedName>
        <fullName evidence="1">Acylneuraminate cytidylyltransferase family protein</fullName>
    </submittedName>
</protein>
<dbReference type="Proteomes" id="UP000029878">
    <property type="component" value="Unassembled WGS sequence"/>
</dbReference>
<dbReference type="InterPro" id="IPR003329">
    <property type="entry name" value="Cytidylyl_trans"/>
</dbReference>
<dbReference type="OrthoDB" id="9805604at2"/>
<gene>
    <name evidence="1" type="ORF">LS81_006710</name>
</gene>
<dbReference type="EMBL" id="JRPL02000015">
    <property type="protein sequence ID" value="TLD82772.1"/>
    <property type="molecule type" value="Genomic_DNA"/>
</dbReference>
<name>A0A4V6HZ27_9HELI</name>
<sequence length="227" mass="25702">MNLALIPARAGSKSIINKNLAMLGDKPLLYYTIESAKKAQCIDKIVVSSDGDSILEYALSQNVEILNRPKEIAQDSTTSNEVVLHAIKYYKAFDTIILLQPTSPLRDFNDIDAAYKTFKERNANALISVTQTDNKILKAFIANKDDSLQGIHNNDYPFMPRQSLPQTYQSNGAIYIVKSNLFAQNPSFLPSNTHYYLMSEEHSIDIDTWADLEYANTILRLKYQNRI</sequence>
<dbReference type="PANTHER" id="PTHR21485">
    <property type="entry name" value="HAD SUPERFAMILY MEMBERS CMAS AND KDSC"/>
    <property type="match status" value="1"/>
</dbReference>
<comment type="caution">
    <text evidence="1">The sequence shown here is derived from an EMBL/GenBank/DDBJ whole genome shotgun (WGS) entry which is preliminary data.</text>
</comment>
<dbReference type="CDD" id="cd02513">
    <property type="entry name" value="CMP-NeuAc_Synthase"/>
    <property type="match status" value="1"/>
</dbReference>
<dbReference type="AlphaFoldDB" id="A0A4V6HZ27"/>
<accession>A0A4V6HZ27</accession>
<dbReference type="GO" id="GO:0008781">
    <property type="term" value="F:N-acylneuraminate cytidylyltransferase activity"/>
    <property type="evidence" value="ECO:0007669"/>
    <property type="project" value="TreeGrafter"/>
</dbReference>
<organism evidence="1 2">
    <name type="scientific">Helicobacter trogontum</name>
    <dbReference type="NCBI Taxonomy" id="50960"/>
    <lineage>
        <taxon>Bacteria</taxon>
        <taxon>Pseudomonadati</taxon>
        <taxon>Campylobacterota</taxon>
        <taxon>Epsilonproteobacteria</taxon>
        <taxon>Campylobacterales</taxon>
        <taxon>Helicobacteraceae</taxon>
        <taxon>Helicobacter</taxon>
    </lineage>
</organism>
<dbReference type="InterPro" id="IPR050793">
    <property type="entry name" value="CMP-NeuNAc_synthase"/>
</dbReference>
<keyword evidence="1" id="KW-0808">Transferase</keyword>
<dbReference type="SUPFAM" id="SSF53448">
    <property type="entry name" value="Nucleotide-diphospho-sugar transferases"/>
    <property type="match status" value="1"/>
</dbReference>
<dbReference type="PANTHER" id="PTHR21485:SF6">
    <property type="entry name" value="N-ACYLNEURAMINATE CYTIDYLYLTRANSFERASE-RELATED"/>
    <property type="match status" value="1"/>
</dbReference>